<keyword evidence="2" id="KW-0378">Hydrolase</keyword>
<evidence type="ECO:0000313" key="2">
    <source>
        <dbReference type="EMBL" id="KMT66928.1"/>
    </source>
</evidence>
<dbReference type="Pfam" id="PF00069">
    <property type="entry name" value="Pkinase"/>
    <property type="match status" value="1"/>
</dbReference>
<dbReference type="GO" id="GO:0004386">
    <property type="term" value="F:helicase activity"/>
    <property type="evidence" value="ECO:0007669"/>
    <property type="project" value="UniProtKB-KW"/>
</dbReference>
<keyword evidence="3" id="KW-1185">Reference proteome</keyword>
<name>A0A0J8H1M2_9ALTE</name>
<dbReference type="PROSITE" id="PS50011">
    <property type="entry name" value="PROTEIN_KINASE_DOM"/>
    <property type="match status" value="1"/>
</dbReference>
<dbReference type="SUPFAM" id="SSF56112">
    <property type="entry name" value="Protein kinase-like (PK-like)"/>
    <property type="match status" value="2"/>
</dbReference>
<evidence type="ECO:0000259" key="1">
    <source>
        <dbReference type="PROSITE" id="PS50011"/>
    </source>
</evidence>
<keyword evidence="2" id="KW-0547">Nucleotide-binding</keyword>
<dbReference type="OrthoDB" id="9757917at2"/>
<comment type="caution">
    <text evidence="2">The sequence shown here is derived from an EMBL/GenBank/DDBJ whole genome shotgun (WGS) entry which is preliminary data.</text>
</comment>
<dbReference type="GO" id="GO:0005524">
    <property type="term" value="F:ATP binding"/>
    <property type="evidence" value="ECO:0007669"/>
    <property type="project" value="InterPro"/>
</dbReference>
<proteinExistence type="predicted"/>
<dbReference type="Pfam" id="PF13086">
    <property type="entry name" value="AAA_11"/>
    <property type="match status" value="1"/>
</dbReference>
<evidence type="ECO:0000313" key="3">
    <source>
        <dbReference type="Proteomes" id="UP000037600"/>
    </source>
</evidence>
<dbReference type="InterPro" id="IPR008271">
    <property type="entry name" value="Ser/Thr_kinase_AS"/>
</dbReference>
<dbReference type="InterPro" id="IPR041679">
    <property type="entry name" value="DNA2/NAM7-like_C"/>
</dbReference>
<dbReference type="PATRIC" id="fig|1513271.3.peg.457"/>
<dbReference type="Pfam" id="PF13087">
    <property type="entry name" value="AAA_12"/>
    <property type="match status" value="1"/>
</dbReference>
<dbReference type="PROSITE" id="PS00108">
    <property type="entry name" value="PROTEIN_KINASE_ST"/>
    <property type="match status" value="1"/>
</dbReference>
<dbReference type="InterPro" id="IPR011528">
    <property type="entry name" value="NERD"/>
</dbReference>
<dbReference type="InterPro" id="IPR047187">
    <property type="entry name" value="SF1_C_Upf1"/>
</dbReference>
<dbReference type="InterPro" id="IPR045055">
    <property type="entry name" value="DNA2/NAM7-like"/>
</dbReference>
<dbReference type="InterPro" id="IPR000719">
    <property type="entry name" value="Prot_kinase_dom"/>
</dbReference>
<dbReference type="STRING" id="1513271.XM47_02160"/>
<dbReference type="PANTHER" id="PTHR10887">
    <property type="entry name" value="DNA2/NAM7 HELICASE FAMILY"/>
    <property type="match status" value="1"/>
</dbReference>
<dbReference type="EMBL" id="LAZL01000002">
    <property type="protein sequence ID" value="KMT66928.1"/>
    <property type="molecule type" value="Genomic_DNA"/>
</dbReference>
<dbReference type="Gene3D" id="1.10.510.10">
    <property type="entry name" value="Transferase(Phosphotransferase) domain 1"/>
    <property type="match status" value="1"/>
</dbReference>
<dbReference type="PANTHER" id="PTHR10887:SF495">
    <property type="entry name" value="HELICASE SENATAXIN ISOFORM X1-RELATED"/>
    <property type="match status" value="1"/>
</dbReference>
<dbReference type="Proteomes" id="UP000037600">
    <property type="component" value="Unassembled WGS sequence"/>
</dbReference>
<dbReference type="CDD" id="cd18808">
    <property type="entry name" value="SF1_C_Upf1"/>
    <property type="match status" value="1"/>
</dbReference>
<accession>A0A0J8H1M2</accession>
<reference evidence="2 3" key="1">
    <citation type="submission" date="2015-04" db="EMBL/GenBank/DDBJ databases">
        <title>Draft Genome Sequence of the Novel Agar-Digesting Marine Bacterium Q1.</title>
        <authorList>
            <person name="Li Y."/>
            <person name="Li D."/>
            <person name="Chen G."/>
            <person name="Du Z."/>
        </authorList>
    </citation>
    <scope>NUCLEOTIDE SEQUENCE [LARGE SCALE GENOMIC DNA]</scope>
    <source>
        <strain evidence="2 3">Q1</strain>
    </source>
</reference>
<dbReference type="GO" id="GO:0004672">
    <property type="term" value="F:protein kinase activity"/>
    <property type="evidence" value="ECO:0007669"/>
    <property type="project" value="InterPro"/>
</dbReference>
<keyword evidence="2" id="KW-0347">Helicase</keyword>
<dbReference type="InterPro" id="IPR041677">
    <property type="entry name" value="DNA2/NAM7_AAA_11"/>
</dbReference>
<dbReference type="Pfam" id="PF08378">
    <property type="entry name" value="NERD"/>
    <property type="match status" value="1"/>
</dbReference>
<dbReference type="InterPro" id="IPR027417">
    <property type="entry name" value="P-loop_NTPase"/>
</dbReference>
<feature type="domain" description="Protein kinase" evidence="1">
    <location>
        <begin position="521"/>
        <end position="917"/>
    </location>
</feature>
<keyword evidence="2" id="KW-0067">ATP-binding</keyword>
<gene>
    <name evidence="2" type="ORF">XM47_02160</name>
</gene>
<dbReference type="Gene3D" id="3.40.50.300">
    <property type="entry name" value="P-loop containing nucleotide triphosphate hydrolases"/>
    <property type="match status" value="2"/>
</dbReference>
<organism evidence="2 3">
    <name type="scientific">Catenovulum maritimum</name>
    <dbReference type="NCBI Taxonomy" id="1513271"/>
    <lineage>
        <taxon>Bacteria</taxon>
        <taxon>Pseudomonadati</taxon>
        <taxon>Pseudomonadota</taxon>
        <taxon>Gammaproteobacteria</taxon>
        <taxon>Alteromonadales</taxon>
        <taxon>Alteromonadaceae</taxon>
        <taxon>Catenovulum</taxon>
    </lineage>
</organism>
<dbReference type="CDD" id="cd17934">
    <property type="entry name" value="DEXXQc_Upf1-like"/>
    <property type="match status" value="1"/>
</dbReference>
<protein>
    <submittedName>
        <fullName evidence="2">DNA helicase</fullName>
    </submittedName>
</protein>
<sequence>MDIKYWDGGLERHEIDAIKKIENVLSTPNVQKHKGKSSNQGQGFEALQALKKPFNEGWKGYADFRFINKHKQGEIDLLIVTHCNILIVELKHWNGKPVTSSNGKWYWGDEDRGKSPVEVTRNKEFLLKNLLKPFAGKFRNEGRTPHVHFLVVMSGDSNFSKLQKNDLAHTLTLTDFCKLCSNEHQFNKRFTPHPDAKVLLQDIPLLEKSLLLNDKKVKARPLSVDGWLVQEQEQDRDRGNIFEHPNKVYIEYLAQSEADKNDRAIIRSWDFDKLSNHDAKTPDGRLKIVSREREVLTKIKRENRELYEHCVSSLTIPTKEKITSQYNEVVELPLGHERLNDFIVTYGENLSIDERVNLVRVLIARFADLHQLQLAHRDIGKHSIWLSTGQRVALSNFISAFARKKETVGDIRDELSVYNQATPSLSPYHYDVSRLAIIAWSILEAKRLTPALEKSLEVELSQCDAWYGDTLLQAFNGKAFADAGELLDALVEQEPSKEGDFSFSTQELERFVKPTKVGRLHPEVTFISETDSKEVYKADSGVVKVWNNINPTDINAGLGLRTLSFLERVEKLQSLNLSFIPTIVDYGITARDSSLYLVSEWIEGEALDPYRMRNRRNDIVKSLVAHVEHMHSLGFAHGDLKPDNVLVDKHSDVFIIDVLDFHHDAEELLNTEYSPADVDNSSAFERDNYAVMKISAELLEIDWGTESSSFEAISKAIIHELEDVDFGFRELTRFKDAVLNPEKTTQPSVEIIDIEIGGARENFDPLTIYPDNGKLYVSIEESDTKASGLVMSFCGLGGFFRLFFDQVSFTFEHGLAPKTRDSISPRDIENAVLELPFAIRITQGRASNLEALNRRIRQFYSFENAVKQFQLKQRKVAPLSIEQPTDIIEDEISVEPISTKELWQAILKTETESHPYVELIGEPRTHKDDKDILILQYEAEKDPLDGFTAKDQVEAIIVNDEEDYFIGEVNLSASGLNRVQLSRYSHRAHRLKEDDVIFFRSKADKSSFNKRKNALIRILDQNSVIENLSDYFEPDCDLAPTDYDLIVTDEDFKRYDRKDDNGNAIKLNDKQRIAFQKLLRFGPLSMLQGPPGTGKTEFIAAFVHYLIEKQGTERILLVSQSHEAVNTAAERIRKHCGRLKTDLDVVRFSRSESTISHSLRDAYSDNIVSQKVEQFETQLKYRVLNLAKSLKAPADYLEAYLTLDKQILSHIIEQQSALIALDDEELVAKQKKVLKKQIGERKSLINSRLPQSIRTNKDWHDNLSDVREGLIKDLNHEYAIEPNISSSVQRLVKLSKDMIRVMQSGNANIDEFLARSKQLVAGTCVGIGNWNIDIASNQYDWIIIDEAARSIASELAIAMQVGKRVLLVGDHKQLPPLYTDPHKKALARHLGIQSSNDIDELIESDFARAFESDYGKQVGAKLLVQYRMAPAIGTLVSQCFYDGELENGERKIPDIYRAVPKALSSATTWLDTSNLNKKAHHQTGSGRSIYNDAEADAIVDLLKQVDENETFVHSLLEQVKEGEAAIGVICMYAEQKRRIRQKVKKASLSDELTKLLKIDTVDSYQGKENRVIILSVTRSEQKQGSGFLKLPNRINVGLSRAMDRLVIVGDKRMWQGKNSQLPFGKVIKFMEENASEDLYRFVDITTKKFKKAV</sequence>
<dbReference type="RefSeq" id="WP_048688897.1">
    <property type="nucleotide sequence ID" value="NZ_KQ130482.1"/>
</dbReference>
<dbReference type="InterPro" id="IPR011009">
    <property type="entry name" value="Kinase-like_dom_sf"/>
</dbReference>
<dbReference type="SUPFAM" id="SSF52540">
    <property type="entry name" value="P-loop containing nucleoside triphosphate hydrolases"/>
    <property type="match status" value="1"/>
</dbReference>